<dbReference type="InterPro" id="IPR036250">
    <property type="entry name" value="AcylCo_DH-like_C"/>
</dbReference>
<dbReference type="GO" id="GO:0003995">
    <property type="term" value="F:acyl-CoA dehydrogenase activity"/>
    <property type="evidence" value="ECO:0007669"/>
    <property type="project" value="TreeGrafter"/>
</dbReference>
<evidence type="ECO:0000256" key="5">
    <source>
        <dbReference type="ARBA" id="ARBA00023002"/>
    </source>
</evidence>
<evidence type="ECO:0000256" key="3">
    <source>
        <dbReference type="ARBA" id="ARBA00022630"/>
    </source>
</evidence>
<feature type="domain" description="Acyl-CoA dehydrogenase/oxidase N-terminal" evidence="7">
    <location>
        <begin position="6"/>
        <end position="117"/>
    </location>
</feature>
<dbReference type="SUPFAM" id="SSF47203">
    <property type="entry name" value="Acyl-CoA dehydrogenase C-terminal domain-like"/>
    <property type="match status" value="1"/>
</dbReference>
<comment type="cofactor">
    <cofactor evidence="1">
        <name>FAD</name>
        <dbReference type="ChEBI" id="CHEBI:57692"/>
    </cofactor>
</comment>
<keyword evidence="4" id="KW-0274">FAD</keyword>
<dbReference type="Pfam" id="PF00441">
    <property type="entry name" value="Acyl-CoA_dh_1"/>
    <property type="match status" value="1"/>
</dbReference>
<keyword evidence="5" id="KW-0560">Oxidoreductase</keyword>
<reference evidence="8 9" key="1">
    <citation type="submission" date="2017-10" db="EMBL/GenBank/DDBJ databases">
        <title>Comparative genomics between pathogenic Norcardia.</title>
        <authorList>
            <person name="Zeng L."/>
        </authorList>
    </citation>
    <scope>NUCLEOTIDE SEQUENCE [LARGE SCALE GENOMIC DNA]</scope>
    <source>
        <strain evidence="8 9">NC_YFY_NT001</strain>
    </source>
</reference>
<dbReference type="PANTHER" id="PTHR43884">
    <property type="entry name" value="ACYL-COA DEHYDROGENASE"/>
    <property type="match status" value="1"/>
</dbReference>
<evidence type="ECO:0000313" key="9">
    <source>
        <dbReference type="Proteomes" id="UP000221961"/>
    </source>
</evidence>
<evidence type="ECO:0000256" key="4">
    <source>
        <dbReference type="ARBA" id="ARBA00022827"/>
    </source>
</evidence>
<keyword evidence="3" id="KW-0285">Flavoprotein</keyword>
<dbReference type="RefSeq" id="WP_098693495.1">
    <property type="nucleotide sequence ID" value="NZ_CP023778.1"/>
</dbReference>
<dbReference type="InterPro" id="IPR046373">
    <property type="entry name" value="Acyl-CoA_Oxase/DH_mid-dom_sf"/>
</dbReference>
<dbReference type="Gene3D" id="1.20.140.10">
    <property type="entry name" value="Butyryl-CoA Dehydrogenase, subunit A, domain 3"/>
    <property type="match status" value="1"/>
</dbReference>
<dbReference type="GO" id="GO:0050660">
    <property type="term" value="F:flavin adenine dinucleotide binding"/>
    <property type="evidence" value="ECO:0007669"/>
    <property type="project" value="InterPro"/>
</dbReference>
<dbReference type="Pfam" id="PF02771">
    <property type="entry name" value="Acyl-CoA_dh_N"/>
    <property type="match status" value="1"/>
</dbReference>
<dbReference type="EMBL" id="CP023778">
    <property type="protein sequence ID" value="ATL66294.1"/>
    <property type="molecule type" value="Genomic_DNA"/>
</dbReference>
<dbReference type="InterPro" id="IPR009100">
    <property type="entry name" value="AcylCoA_DH/oxidase_NM_dom_sf"/>
</dbReference>
<dbReference type="KEGG" id="ntp:CRH09_08840"/>
<evidence type="ECO:0000259" key="6">
    <source>
        <dbReference type="Pfam" id="PF00441"/>
    </source>
</evidence>
<evidence type="ECO:0000256" key="2">
    <source>
        <dbReference type="ARBA" id="ARBA00009347"/>
    </source>
</evidence>
<dbReference type="AlphaFoldDB" id="A0A291RGN9"/>
<feature type="domain" description="Acyl-CoA dehydrogenase/oxidase C-terminal" evidence="6">
    <location>
        <begin position="232"/>
        <end position="365"/>
    </location>
</feature>
<dbReference type="Proteomes" id="UP000221961">
    <property type="component" value="Chromosome"/>
</dbReference>
<dbReference type="InterPro" id="IPR009075">
    <property type="entry name" value="AcylCo_DH/oxidase_C"/>
</dbReference>
<evidence type="ECO:0000256" key="1">
    <source>
        <dbReference type="ARBA" id="ARBA00001974"/>
    </source>
</evidence>
<dbReference type="Gene3D" id="2.40.110.10">
    <property type="entry name" value="Butyryl-CoA Dehydrogenase, subunit A, domain 2"/>
    <property type="match status" value="1"/>
</dbReference>
<gene>
    <name evidence="8" type="ORF">CRH09_08840</name>
</gene>
<evidence type="ECO:0000259" key="7">
    <source>
        <dbReference type="Pfam" id="PF02771"/>
    </source>
</evidence>
<dbReference type="GeneID" id="88357512"/>
<dbReference type="Gene3D" id="1.10.540.10">
    <property type="entry name" value="Acyl-CoA dehydrogenase/oxidase, N-terminal domain"/>
    <property type="match status" value="1"/>
</dbReference>
<protein>
    <recommendedName>
        <fullName evidence="10">Acyl-CoA dehydrogenase</fullName>
    </recommendedName>
</protein>
<evidence type="ECO:0000313" key="8">
    <source>
        <dbReference type="EMBL" id="ATL66294.1"/>
    </source>
</evidence>
<dbReference type="CDD" id="cd00567">
    <property type="entry name" value="ACAD"/>
    <property type="match status" value="1"/>
</dbReference>
<dbReference type="PANTHER" id="PTHR43884:SF20">
    <property type="entry name" value="ACYL-COA DEHYDROGENASE FADE28"/>
    <property type="match status" value="1"/>
</dbReference>
<organism evidence="8 9">
    <name type="scientific">Nocardia terpenica</name>
    <dbReference type="NCBI Taxonomy" id="455432"/>
    <lineage>
        <taxon>Bacteria</taxon>
        <taxon>Bacillati</taxon>
        <taxon>Actinomycetota</taxon>
        <taxon>Actinomycetes</taxon>
        <taxon>Mycobacteriales</taxon>
        <taxon>Nocardiaceae</taxon>
        <taxon>Nocardia</taxon>
    </lineage>
</organism>
<proteinExistence type="inferred from homology"/>
<evidence type="ECO:0008006" key="10">
    <source>
        <dbReference type="Google" id="ProtNLM"/>
    </source>
</evidence>
<sequence length="384" mass="40717">MDLTFTTDQRLIRDTAAELLAARAAEAGVRAVSGEVSGFSRTLWKELVALGWTGLPIAECYGGEGAGFLEACLLLEQLGAHQIPTPYLPSVICAALPIARFGTPEQREEFVGAVVQGRVLSYARAAPRGQWRSEGSEVAATPVADGYRLSGTAWFVPYAEAAEALLVVAEMSGGLTVFIVDTAASGVHTSKLDVVGNEPQYRVDFRAVPVAQSRVLGGVHGGRAVAALISALGAAASCMEMVGGAQRVLDMTVEYARTREQFGRPIGSFQAVQHHCADMAVDVLGARLIAYEAAWRLAEGLPAEMEVAVAKAWVGEAYHRVCALGHQVHGAIGFTHEHDLHLYLRHQLACSLAFDDADAHLEHVARELGICSTTTARGTNAGTS</sequence>
<dbReference type="InterPro" id="IPR013786">
    <property type="entry name" value="AcylCoA_DH/ox_N"/>
</dbReference>
<accession>A0A291RGN9</accession>
<name>A0A291RGN9_9NOCA</name>
<dbReference type="InterPro" id="IPR037069">
    <property type="entry name" value="AcylCoA_DH/ox_N_sf"/>
</dbReference>
<dbReference type="SUPFAM" id="SSF56645">
    <property type="entry name" value="Acyl-CoA dehydrogenase NM domain-like"/>
    <property type="match status" value="1"/>
</dbReference>
<comment type="similarity">
    <text evidence="2">Belongs to the acyl-CoA dehydrogenase family.</text>
</comment>